<dbReference type="AlphaFoldDB" id="A0A8J6H976"/>
<organism evidence="3 4">
    <name type="scientific">Tenebrio molitor</name>
    <name type="common">Yellow mealworm beetle</name>
    <dbReference type="NCBI Taxonomy" id="7067"/>
    <lineage>
        <taxon>Eukaryota</taxon>
        <taxon>Metazoa</taxon>
        <taxon>Ecdysozoa</taxon>
        <taxon>Arthropoda</taxon>
        <taxon>Hexapoda</taxon>
        <taxon>Insecta</taxon>
        <taxon>Pterygota</taxon>
        <taxon>Neoptera</taxon>
        <taxon>Endopterygota</taxon>
        <taxon>Coleoptera</taxon>
        <taxon>Polyphaga</taxon>
        <taxon>Cucujiformia</taxon>
        <taxon>Tenebrionidae</taxon>
        <taxon>Tenebrio</taxon>
    </lineage>
</organism>
<gene>
    <name evidence="3" type="ORF">GEV33_008401</name>
</gene>
<reference evidence="3" key="2">
    <citation type="submission" date="2021-08" db="EMBL/GenBank/DDBJ databases">
        <authorList>
            <person name="Eriksson T."/>
        </authorList>
    </citation>
    <scope>NUCLEOTIDE SEQUENCE</scope>
    <source>
        <strain evidence="3">Stoneville</strain>
        <tissue evidence="3">Whole head</tissue>
    </source>
</reference>
<keyword evidence="4" id="KW-1185">Reference proteome</keyword>
<comment type="caution">
    <text evidence="3">The sequence shown here is derived from an EMBL/GenBank/DDBJ whole genome shotgun (WGS) entry which is preliminary data.</text>
</comment>
<evidence type="ECO:0000313" key="3">
    <source>
        <dbReference type="EMBL" id="KAH0814390.1"/>
    </source>
</evidence>
<dbReference type="EMBL" id="JABDTM020024331">
    <property type="protein sequence ID" value="KAH0814390.1"/>
    <property type="molecule type" value="Genomic_DNA"/>
</dbReference>
<feature type="region of interest" description="Disordered" evidence="1">
    <location>
        <begin position="280"/>
        <end position="301"/>
    </location>
</feature>
<dbReference type="Proteomes" id="UP000719412">
    <property type="component" value="Unassembled WGS sequence"/>
</dbReference>
<reference evidence="3" key="1">
    <citation type="journal article" date="2020" name="J Insects Food Feed">
        <title>The yellow mealworm (Tenebrio molitor) genome: a resource for the emerging insects as food and feed industry.</title>
        <authorList>
            <person name="Eriksson T."/>
            <person name="Andere A."/>
            <person name="Kelstrup H."/>
            <person name="Emery V."/>
            <person name="Picard C."/>
        </authorList>
    </citation>
    <scope>NUCLEOTIDE SEQUENCE</scope>
    <source>
        <strain evidence="3">Stoneville</strain>
        <tissue evidence="3">Whole head</tissue>
    </source>
</reference>
<accession>A0A8J6H976</accession>
<protein>
    <submittedName>
        <fullName evidence="3">Uncharacterized protein</fullName>
    </submittedName>
</protein>
<evidence type="ECO:0000256" key="1">
    <source>
        <dbReference type="SAM" id="MobiDB-lite"/>
    </source>
</evidence>
<evidence type="ECO:0000313" key="4">
    <source>
        <dbReference type="Proteomes" id="UP000719412"/>
    </source>
</evidence>
<feature type="signal peptide" evidence="2">
    <location>
        <begin position="1"/>
        <end position="18"/>
    </location>
</feature>
<evidence type="ECO:0000256" key="2">
    <source>
        <dbReference type="SAM" id="SignalP"/>
    </source>
</evidence>
<proteinExistence type="predicted"/>
<keyword evidence="2" id="KW-0732">Signal</keyword>
<feature type="chain" id="PRO_5035159995" evidence="2">
    <location>
        <begin position="19"/>
        <end position="524"/>
    </location>
</feature>
<sequence>MFTICVVVGSFLPFLVCGRHITGQVTLDPEDAVRLLQNGTQSRRYQSSCAPRTSSVLDYGGGYGDLCCNERQYSDYQLVNELIMVDEVSSCDSYVKWYASLDAETITSVRIVNVGRDRGYCEQVNYSRGEVLVIVKVPAYTYPRAHERIHCTPNAFADHPESLDGCTPDPATISSNFQTAVFYLPPLTHSYFESIQEAAESTSRPPRHRSEFMSSPLITFSPPPDIFLELFLIRFIRAEIRIISGIVKVLKQDVFALDINNPTVFLLSPIRFQQLVFKQTAPSPPSRAPPKNRPHRIQPPISECDITTDRASRLELQEFVKLSGGVQFFWEKFWRQRIYCVRKNPEHGVTFWDCRYLMGNFLSRSAPPKCPQVVRFAALVHAHFPSQPLKVTSRRFQHRRSREGMVSGRHRTWQLQRATVTCALPRLSEKNFCKIFALDLVSPNWDQLAIRIIQDRGETSFAFVIRGFVYGWRWSVSGWAGACPTLFDKIDRFARNLQTKFLSLTMRYELSKQGEWNIGSAGKT</sequence>
<name>A0A8J6H976_TENMO</name>